<evidence type="ECO:0000313" key="2">
    <source>
        <dbReference type="EMBL" id="CAB1438705.1"/>
    </source>
</evidence>
<name>A0A9N7YV53_PLEPL</name>
<sequence>MKARRPDADPQPPTTPAPTPTSTERLQTTADSATGRLRRLGPGFKRRVKLPVILLYTLTVNWTSEANTHHDPHAAGRREGHSDLGTQPVLQITWHRRTPQVWTQPSTSKGQGTFI</sequence>
<accession>A0A9N7YV53</accession>
<evidence type="ECO:0000256" key="1">
    <source>
        <dbReference type="SAM" id="MobiDB-lite"/>
    </source>
</evidence>
<evidence type="ECO:0000313" key="3">
    <source>
        <dbReference type="Proteomes" id="UP001153269"/>
    </source>
</evidence>
<keyword evidence="3" id="KW-1185">Reference proteome</keyword>
<dbReference type="Proteomes" id="UP001153269">
    <property type="component" value="Unassembled WGS sequence"/>
</dbReference>
<dbReference type="AlphaFoldDB" id="A0A9N7YV53"/>
<feature type="compositionally biased region" description="Polar residues" evidence="1">
    <location>
        <begin position="100"/>
        <end position="115"/>
    </location>
</feature>
<comment type="caution">
    <text evidence="2">The sequence shown here is derived from an EMBL/GenBank/DDBJ whole genome shotgun (WGS) entry which is preliminary data.</text>
</comment>
<gene>
    <name evidence="2" type="ORF">PLEPLA_LOCUS26588</name>
</gene>
<protein>
    <submittedName>
        <fullName evidence="2">Uncharacterized protein</fullName>
    </submittedName>
</protein>
<organism evidence="2 3">
    <name type="scientific">Pleuronectes platessa</name>
    <name type="common">European plaice</name>
    <dbReference type="NCBI Taxonomy" id="8262"/>
    <lineage>
        <taxon>Eukaryota</taxon>
        <taxon>Metazoa</taxon>
        <taxon>Chordata</taxon>
        <taxon>Craniata</taxon>
        <taxon>Vertebrata</taxon>
        <taxon>Euteleostomi</taxon>
        <taxon>Actinopterygii</taxon>
        <taxon>Neopterygii</taxon>
        <taxon>Teleostei</taxon>
        <taxon>Neoteleostei</taxon>
        <taxon>Acanthomorphata</taxon>
        <taxon>Carangaria</taxon>
        <taxon>Pleuronectiformes</taxon>
        <taxon>Pleuronectoidei</taxon>
        <taxon>Pleuronectidae</taxon>
        <taxon>Pleuronectes</taxon>
    </lineage>
</organism>
<feature type="compositionally biased region" description="Polar residues" evidence="1">
    <location>
        <begin position="22"/>
        <end position="32"/>
    </location>
</feature>
<feature type="compositionally biased region" description="Pro residues" evidence="1">
    <location>
        <begin position="9"/>
        <end position="19"/>
    </location>
</feature>
<reference evidence="2" key="1">
    <citation type="submission" date="2020-03" db="EMBL/GenBank/DDBJ databases">
        <authorList>
            <person name="Weist P."/>
        </authorList>
    </citation>
    <scope>NUCLEOTIDE SEQUENCE</scope>
</reference>
<proteinExistence type="predicted"/>
<feature type="region of interest" description="Disordered" evidence="1">
    <location>
        <begin position="64"/>
        <end position="115"/>
    </location>
</feature>
<feature type="compositionally biased region" description="Basic and acidic residues" evidence="1">
    <location>
        <begin position="67"/>
        <end position="82"/>
    </location>
</feature>
<dbReference type="EMBL" id="CADEAL010002196">
    <property type="protein sequence ID" value="CAB1438705.1"/>
    <property type="molecule type" value="Genomic_DNA"/>
</dbReference>
<feature type="region of interest" description="Disordered" evidence="1">
    <location>
        <begin position="1"/>
        <end position="40"/>
    </location>
</feature>